<dbReference type="Pfam" id="PF00196">
    <property type="entry name" value="GerE"/>
    <property type="match status" value="1"/>
</dbReference>
<dbReference type="Gene3D" id="1.10.10.10">
    <property type="entry name" value="Winged helix-like DNA-binding domain superfamily/Winged helix DNA-binding domain"/>
    <property type="match status" value="1"/>
</dbReference>
<dbReference type="PROSITE" id="PS50043">
    <property type="entry name" value="HTH_LUXR_2"/>
    <property type="match status" value="1"/>
</dbReference>
<feature type="domain" description="HTH luxR-type" evidence="3">
    <location>
        <begin position="818"/>
        <end position="883"/>
    </location>
</feature>
<dbReference type="CDD" id="cd06170">
    <property type="entry name" value="LuxR_C_like"/>
    <property type="match status" value="1"/>
</dbReference>
<keyword evidence="2" id="KW-0067">ATP-binding</keyword>
<dbReference type="Pfam" id="PF13191">
    <property type="entry name" value="AAA_16"/>
    <property type="match status" value="1"/>
</dbReference>
<keyword evidence="5" id="KW-1185">Reference proteome</keyword>
<dbReference type="Gene3D" id="1.25.40.10">
    <property type="entry name" value="Tetratricopeptide repeat domain"/>
    <property type="match status" value="1"/>
</dbReference>
<dbReference type="InterPro" id="IPR011990">
    <property type="entry name" value="TPR-like_helical_dom_sf"/>
</dbReference>
<sequence>MGRQEEARRLDELIAAARTGPGGVLVLRGEAGIGKSALLDHARRAATGFRIVDASGAEFENVLPYAALHQLCAPFLEHLADLPDQHRDALRVVFQSAPGAADLFRVGLATLNLLAAAAREQPLLCLVDDAQWLDAASANAITFLARRITAEPVAIVFTVRTPAPPDALDQLPGLTVSGLTDLEARTLLAASGAAHLDEEVRDRIVAEAQGNPLALLELPRAGGFAPPDTTSLTHRIESGFRERLTDLPPAARLLLTVAGAEPTGDPGLLWPAARHLGLDAPGVRAAVADTGLVEFATRIRFCHPLARSAVYRAASGEQRRRAHEALAEVTDPVTDPDRRAWHRAQACIGPDDEVATALRQSASRAQSRGGFAAAAAFLERAAALTTDPDTRVERTLAAAQAGLDAGAVDNAAELLRTVGTDALDPRRHAEVDLLRGQIALARHDADDGPMYMLRAAERLRDVDPHRSRECLVDALEMSLFVGRPTGVLEQVLAAARRAAPAPPDLLNALASLAAGGHRAAAPLIRRELENAQNPLWTRRPALASLLAAELWDATAHRAIAEGLVEAGRESGSPLLLRLGLGQIASSAALMGDLGRALTATAEGEAIADAVGLAPVYYDRLYVAAVRGDRDAFELFDAVAAAAAEPGSGQLVANVHWSAAVLNNSLADYPAALVAARRAVASGDLFLAGAALPELVEAAVRTDEPGAAASALEELSERALAAATESAAGVAAYARALVTGVEDDYRSAVEHLEKSPLVLYRGRAQLLYGEWLRRQGRRRDSRRHLRIAHELLSDARIDAFARRAADELRATGETARSRTTPTYEQLTSRELYVARLVATGATSAEVAARLYVSPRTVDAHLRNIFRKLGITSRRQLRNLRGLGADT</sequence>
<comment type="caution">
    <text evidence="4">The sequence shown here is derived from an EMBL/GenBank/DDBJ whole genome shotgun (WGS) entry which is preliminary data.</text>
</comment>
<name>A0ABP3DEE5_9ACTN</name>
<evidence type="ECO:0000256" key="2">
    <source>
        <dbReference type="ARBA" id="ARBA00022840"/>
    </source>
</evidence>
<evidence type="ECO:0000313" key="4">
    <source>
        <dbReference type="EMBL" id="GAA0228770.1"/>
    </source>
</evidence>
<dbReference type="InterPro" id="IPR000792">
    <property type="entry name" value="Tscrpt_reg_LuxR_C"/>
</dbReference>
<proteinExistence type="predicted"/>
<dbReference type="PANTHER" id="PTHR16305:SF35">
    <property type="entry name" value="TRANSCRIPTIONAL ACTIVATOR DOMAIN"/>
    <property type="match status" value="1"/>
</dbReference>
<evidence type="ECO:0000259" key="3">
    <source>
        <dbReference type="PROSITE" id="PS50043"/>
    </source>
</evidence>
<reference evidence="5" key="1">
    <citation type="journal article" date="2019" name="Int. J. Syst. Evol. Microbiol.">
        <title>The Global Catalogue of Microorganisms (GCM) 10K type strain sequencing project: providing services to taxonomists for standard genome sequencing and annotation.</title>
        <authorList>
            <consortium name="The Broad Institute Genomics Platform"/>
            <consortium name="The Broad Institute Genome Sequencing Center for Infectious Disease"/>
            <person name="Wu L."/>
            <person name="Ma J."/>
        </authorList>
    </citation>
    <scope>NUCLEOTIDE SEQUENCE [LARGE SCALE GENOMIC DNA]</scope>
    <source>
        <strain evidence="5">JCM 10425</strain>
    </source>
</reference>
<keyword evidence="1" id="KW-0547">Nucleotide-binding</keyword>
<dbReference type="EMBL" id="BAAAGX010000006">
    <property type="protein sequence ID" value="GAA0228770.1"/>
    <property type="molecule type" value="Genomic_DNA"/>
</dbReference>
<evidence type="ECO:0000256" key="1">
    <source>
        <dbReference type="ARBA" id="ARBA00022741"/>
    </source>
</evidence>
<gene>
    <name evidence="4" type="ORF">GCM10009539_12720</name>
</gene>
<dbReference type="Gene3D" id="3.40.50.300">
    <property type="entry name" value="P-loop containing nucleotide triphosphate hydrolases"/>
    <property type="match status" value="1"/>
</dbReference>
<protein>
    <submittedName>
        <fullName evidence="4">LuxR family transcriptional regulator</fullName>
    </submittedName>
</protein>
<dbReference type="SMART" id="SM00421">
    <property type="entry name" value="HTH_LUXR"/>
    <property type="match status" value="1"/>
</dbReference>
<dbReference type="InterPro" id="IPR036388">
    <property type="entry name" value="WH-like_DNA-bd_sf"/>
</dbReference>
<dbReference type="PROSITE" id="PS00622">
    <property type="entry name" value="HTH_LUXR_1"/>
    <property type="match status" value="1"/>
</dbReference>
<organism evidence="4 5">
    <name type="scientific">Cryptosporangium japonicum</name>
    <dbReference type="NCBI Taxonomy" id="80872"/>
    <lineage>
        <taxon>Bacteria</taxon>
        <taxon>Bacillati</taxon>
        <taxon>Actinomycetota</taxon>
        <taxon>Actinomycetes</taxon>
        <taxon>Cryptosporangiales</taxon>
        <taxon>Cryptosporangiaceae</taxon>
        <taxon>Cryptosporangium</taxon>
    </lineage>
</organism>
<dbReference type="Proteomes" id="UP001500967">
    <property type="component" value="Unassembled WGS sequence"/>
</dbReference>
<dbReference type="InterPro" id="IPR027417">
    <property type="entry name" value="P-loop_NTPase"/>
</dbReference>
<dbReference type="SUPFAM" id="SSF52540">
    <property type="entry name" value="P-loop containing nucleoside triphosphate hydrolases"/>
    <property type="match status" value="1"/>
</dbReference>
<dbReference type="PANTHER" id="PTHR16305">
    <property type="entry name" value="TESTICULAR SOLUBLE ADENYLYL CYCLASE"/>
    <property type="match status" value="1"/>
</dbReference>
<accession>A0ABP3DEE5</accession>
<dbReference type="InterPro" id="IPR041664">
    <property type="entry name" value="AAA_16"/>
</dbReference>
<dbReference type="SUPFAM" id="SSF46894">
    <property type="entry name" value="C-terminal effector domain of the bipartite response regulators"/>
    <property type="match status" value="1"/>
</dbReference>
<evidence type="ECO:0000313" key="5">
    <source>
        <dbReference type="Proteomes" id="UP001500967"/>
    </source>
</evidence>
<dbReference type="InterPro" id="IPR016032">
    <property type="entry name" value="Sig_transdc_resp-reg_C-effctor"/>
</dbReference>
<dbReference type="PRINTS" id="PR00038">
    <property type="entry name" value="HTHLUXR"/>
</dbReference>